<feature type="domain" description="CHK kinase-like" evidence="1">
    <location>
        <begin position="125"/>
        <end position="312"/>
    </location>
</feature>
<evidence type="ECO:0000313" key="3">
    <source>
        <dbReference type="Proteomes" id="UP001329430"/>
    </source>
</evidence>
<dbReference type="InterPro" id="IPR004119">
    <property type="entry name" value="EcKL"/>
</dbReference>
<dbReference type="PANTHER" id="PTHR11012:SF56">
    <property type="entry name" value="CHK KINASE-LIKE DOMAIN-CONTAINING PROTEIN-RELATED"/>
    <property type="match status" value="1"/>
</dbReference>
<dbReference type="Pfam" id="PF02958">
    <property type="entry name" value="EcKL"/>
    <property type="match status" value="1"/>
</dbReference>
<proteinExistence type="predicted"/>
<dbReference type="InterPro" id="IPR015897">
    <property type="entry name" value="CHK_kinase-like"/>
</dbReference>
<sequence length="397" mass="45373">MSTAQTLITKDFLQSVLNAYLKRHVKITNFFTSNVVSTGEQFCGELLRIVATYTIEERDPNGRLSIVAKIFPEDEATASSISILRCFQNELNVYAEVIPAIYSLDYREKLAPKAIYVSHNPKPTLLLEDLTPLGYKMQNRLDGLNLDHLLLAVKKLAYFHAASVAVYEREPEKITKYDTGMYFDNDVTNHYISVCWSSFVEVTQKFTGLRKYGSKMACDTIKNKLFSSMKPSGKFNVLNHGDAWTNNLMFSYDPDGKLTDVLLLDFQFAAFSTPALDLHYLWVICTDVDTKTKHLDTVLSYYYKELVKYLLKLQVETVPPTIDEFRKEFDRKAIFGFASVLCTLPLFLGNERSDATLVDFLGDGGPNTFRYSCFNNEKYIEHLKIMLPIYDNLGVFD</sequence>
<dbReference type="Gene3D" id="3.90.1200.10">
    <property type="match status" value="1"/>
</dbReference>
<dbReference type="Proteomes" id="UP001329430">
    <property type="component" value="Chromosome 8"/>
</dbReference>
<evidence type="ECO:0000259" key="1">
    <source>
        <dbReference type="SMART" id="SM00587"/>
    </source>
</evidence>
<dbReference type="EMBL" id="JAVRBK010000008">
    <property type="protein sequence ID" value="KAK5639826.1"/>
    <property type="molecule type" value="Genomic_DNA"/>
</dbReference>
<dbReference type="AlphaFoldDB" id="A0AAN7V7C1"/>
<gene>
    <name evidence="2" type="ORF">RI129_010637</name>
</gene>
<dbReference type="PANTHER" id="PTHR11012">
    <property type="entry name" value="PROTEIN KINASE-LIKE DOMAIN-CONTAINING"/>
    <property type="match status" value="1"/>
</dbReference>
<evidence type="ECO:0000313" key="2">
    <source>
        <dbReference type="EMBL" id="KAK5639826.1"/>
    </source>
</evidence>
<protein>
    <recommendedName>
        <fullName evidence="1">CHK kinase-like domain-containing protein</fullName>
    </recommendedName>
</protein>
<keyword evidence="3" id="KW-1185">Reference proteome</keyword>
<reference evidence="2 3" key="1">
    <citation type="journal article" date="2024" name="Insects">
        <title>An Improved Chromosome-Level Genome Assembly of the Firefly Pyrocoelia pectoralis.</title>
        <authorList>
            <person name="Fu X."/>
            <person name="Meyer-Rochow V.B."/>
            <person name="Ballantyne L."/>
            <person name="Zhu X."/>
        </authorList>
    </citation>
    <scope>NUCLEOTIDE SEQUENCE [LARGE SCALE GENOMIC DNA]</scope>
    <source>
        <strain evidence="2">XCY_ONT2</strain>
    </source>
</reference>
<dbReference type="SUPFAM" id="SSF56112">
    <property type="entry name" value="Protein kinase-like (PK-like)"/>
    <property type="match status" value="1"/>
</dbReference>
<organism evidence="2 3">
    <name type="scientific">Pyrocoelia pectoralis</name>
    <dbReference type="NCBI Taxonomy" id="417401"/>
    <lineage>
        <taxon>Eukaryota</taxon>
        <taxon>Metazoa</taxon>
        <taxon>Ecdysozoa</taxon>
        <taxon>Arthropoda</taxon>
        <taxon>Hexapoda</taxon>
        <taxon>Insecta</taxon>
        <taxon>Pterygota</taxon>
        <taxon>Neoptera</taxon>
        <taxon>Endopterygota</taxon>
        <taxon>Coleoptera</taxon>
        <taxon>Polyphaga</taxon>
        <taxon>Elateriformia</taxon>
        <taxon>Elateroidea</taxon>
        <taxon>Lampyridae</taxon>
        <taxon>Lampyrinae</taxon>
        <taxon>Pyrocoelia</taxon>
    </lineage>
</organism>
<comment type="caution">
    <text evidence="2">The sequence shown here is derived from an EMBL/GenBank/DDBJ whole genome shotgun (WGS) entry which is preliminary data.</text>
</comment>
<dbReference type="InterPro" id="IPR011009">
    <property type="entry name" value="Kinase-like_dom_sf"/>
</dbReference>
<dbReference type="SMART" id="SM00587">
    <property type="entry name" value="CHK"/>
    <property type="match status" value="1"/>
</dbReference>
<name>A0AAN7V7C1_9COLE</name>
<accession>A0AAN7V7C1</accession>